<evidence type="ECO:0000313" key="3">
    <source>
        <dbReference type="Proteomes" id="UP000587608"/>
    </source>
</evidence>
<protein>
    <submittedName>
        <fullName evidence="2">Uncharacterized protein</fullName>
    </submittedName>
</protein>
<feature type="compositionally biased region" description="Low complexity" evidence="1">
    <location>
        <begin position="134"/>
        <end position="150"/>
    </location>
</feature>
<accession>A0A7W2DY58</accession>
<feature type="compositionally biased region" description="Low complexity" evidence="1">
    <location>
        <begin position="371"/>
        <end position="382"/>
    </location>
</feature>
<sequence length="437" mass="43452">MIPPAAPHPAGAVLRLVRTAAGRRVLQLALLVGGLAVLGLLGGGRAQAADGGGSTPATAAGVTSTVERTVARAAALTDAHTAVAGGDGPGGAPGARHASEVPRDPDASSAPREPRRPSDPRRPDGLRGPGPGRAGNTAHAGHTAHAVRTAHAAEVVPPAHPAPAPRAVWSVRGDGGGGGDMDGAVRRVIRTVADGPVRPVAEQAVGRVGGVVEAAAGAPGGTAGQWPPASALPLPLPRVTLPPLSLVPPGPSSPADPRPVPDPHVLPGRSGAPPGAVQKQSPSSAPAGRALAHTAKEPWPRWAGGPADPAATGGEDRTAASGDHAGQRRTVPLPLPRPPGGDPSGLLGERSLVDNGGPRHADPHAVAVRQRALPRLAPGALAKHPAEDVRHRSGEVPSPPGRDLREAARQRPRPPVPGPVRVRPLCGAVRGSAPSSS</sequence>
<evidence type="ECO:0000313" key="2">
    <source>
        <dbReference type="EMBL" id="MBA5225194.1"/>
    </source>
</evidence>
<dbReference type="EMBL" id="JACERG010000019">
    <property type="protein sequence ID" value="MBA5225194.1"/>
    <property type="molecule type" value="Genomic_DNA"/>
</dbReference>
<proteinExistence type="predicted"/>
<comment type="caution">
    <text evidence="2">The sequence shown here is derived from an EMBL/GenBank/DDBJ whole genome shotgun (WGS) entry which is preliminary data.</text>
</comment>
<feature type="region of interest" description="Disordered" evidence="1">
    <location>
        <begin position="243"/>
        <end position="437"/>
    </location>
</feature>
<organism evidence="2 3">
    <name type="scientific">Streptomyces griseoaurantiacus</name>
    <dbReference type="NCBI Taxonomy" id="68213"/>
    <lineage>
        <taxon>Bacteria</taxon>
        <taxon>Bacillati</taxon>
        <taxon>Actinomycetota</taxon>
        <taxon>Actinomycetes</taxon>
        <taxon>Kitasatosporales</taxon>
        <taxon>Streptomycetaceae</taxon>
        <taxon>Streptomyces</taxon>
        <taxon>Streptomyces aurantiacus group</taxon>
    </lineage>
</organism>
<reference evidence="2 3" key="1">
    <citation type="submission" date="2020-07" db="EMBL/GenBank/DDBJ databases">
        <title>Differential regulation of undecylprodigiosin biosynthesis in the yeast-scavenging Streptomyces strain MBK6.</title>
        <authorList>
            <person name="Baral B."/>
            <person name="Siitonen V."/>
            <person name="Laughlin M."/>
            <person name="Yamada K."/>
            <person name="Ilomaeki M."/>
            <person name="Metsae-Ketelae M."/>
            <person name="Niemi J."/>
        </authorList>
    </citation>
    <scope>NUCLEOTIDE SEQUENCE [LARGE SCALE GENOMIC DNA]</scope>
    <source>
        <strain evidence="2 3">MBK6</strain>
    </source>
</reference>
<name>A0A7W2DY58_9ACTN</name>
<feature type="compositionally biased region" description="Basic and acidic residues" evidence="1">
    <location>
        <begin position="97"/>
        <end position="125"/>
    </location>
</feature>
<gene>
    <name evidence="2" type="ORF">H1X69_27905</name>
</gene>
<feature type="compositionally biased region" description="Low complexity" evidence="1">
    <location>
        <begin position="303"/>
        <end position="313"/>
    </location>
</feature>
<evidence type="ECO:0000256" key="1">
    <source>
        <dbReference type="SAM" id="MobiDB-lite"/>
    </source>
</evidence>
<dbReference type="AlphaFoldDB" id="A0A7W2DY58"/>
<feature type="compositionally biased region" description="Pro residues" evidence="1">
    <location>
        <begin position="245"/>
        <end position="264"/>
    </location>
</feature>
<dbReference type="Proteomes" id="UP000587608">
    <property type="component" value="Unassembled WGS sequence"/>
</dbReference>
<feature type="compositionally biased region" description="Basic and acidic residues" evidence="1">
    <location>
        <begin position="384"/>
        <end position="394"/>
    </location>
</feature>
<feature type="region of interest" description="Disordered" evidence="1">
    <location>
        <begin position="81"/>
        <end position="150"/>
    </location>
</feature>
<dbReference type="RefSeq" id="WP_191854503.1">
    <property type="nucleotide sequence ID" value="NZ_JACERG010000019.1"/>
</dbReference>